<protein>
    <submittedName>
        <fullName evidence="1">Uncharacterized protein</fullName>
    </submittedName>
</protein>
<proteinExistence type="predicted"/>
<comment type="caution">
    <text evidence="1">The sequence shown here is derived from an EMBL/GenBank/DDBJ whole genome shotgun (WGS) entry which is preliminary data.</text>
</comment>
<reference evidence="1 2" key="2">
    <citation type="journal article" date="2022" name="Mol. Ecol. Resour.">
        <title>The genomes of chicory, endive, great burdock and yacon provide insights into Asteraceae paleo-polyploidization history and plant inulin production.</title>
        <authorList>
            <person name="Fan W."/>
            <person name="Wang S."/>
            <person name="Wang H."/>
            <person name="Wang A."/>
            <person name="Jiang F."/>
            <person name="Liu H."/>
            <person name="Zhao H."/>
            <person name="Xu D."/>
            <person name="Zhang Y."/>
        </authorList>
    </citation>
    <scope>NUCLEOTIDE SEQUENCE [LARGE SCALE GENOMIC DNA]</scope>
    <source>
        <strain evidence="2">cv. Yunnan</strain>
        <tissue evidence="1">Leaves</tissue>
    </source>
</reference>
<sequence>MGKKMTRSTSSIIAETIEDFTDQGILDHSDPELCSFTDQDIKLLKSNNVFPQKTVFRSFDFRTKADLISKTWVCFHSYPFTLGLSYPFPPLITEFFKLTCLSYYQTMPMEEVRISAIFNISNLFLIILFFLYATPKFAELVPARSDTEKRIEALLEIPVAERSFRVELTISEASFEIKHSESEMSSGIPKSSFQFALSDLNSLLSGAVVIKKEGSTLATTKSRIPVLRSKGSRSKKRKTTDVMDLEFSEGMDSAETTKKLQGLMNLGLEKLNVNLAAAEKNAEAALEKEDLAQSDQKLQKTVDNAKRSAAMAILQSKIQIAEQAATEGFDPSAWDLQGWHSSLAKLGGETVDTSKVVEDARASDGEKQANQGNEGNDA</sequence>
<organism evidence="1 2">
    <name type="scientific">Smallanthus sonchifolius</name>
    <dbReference type="NCBI Taxonomy" id="185202"/>
    <lineage>
        <taxon>Eukaryota</taxon>
        <taxon>Viridiplantae</taxon>
        <taxon>Streptophyta</taxon>
        <taxon>Embryophyta</taxon>
        <taxon>Tracheophyta</taxon>
        <taxon>Spermatophyta</taxon>
        <taxon>Magnoliopsida</taxon>
        <taxon>eudicotyledons</taxon>
        <taxon>Gunneridae</taxon>
        <taxon>Pentapetalae</taxon>
        <taxon>asterids</taxon>
        <taxon>campanulids</taxon>
        <taxon>Asterales</taxon>
        <taxon>Asteraceae</taxon>
        <taxon>Asteroideae</taxon>
        <taxon>Heliantheae alliance</taxon>
        <taxon>Millerieae</taxon>
        <taxon>Smallanthus</taxon>
    </lineage>
</organism>
<reference evidence="2" key="1">
    <citation type="journal article" date="2022" name="Mol. Ecol. Resour.">
        <title>The genomes of chicory, endive, great burdock and yacon provide insights into Asteraceae palaeo-polyploidization history and plant inulin production.</title>
        <authorList>
            <person name="Fan W."/>
            <person name="Wang S."/>
            <person name="Wang H."/>
            <person name="Wang A."/>
            <person name="Jiang F."/>
            <person name="Liu H."/>
            <person name="Zhao H."/>
            <person name="Xu D."/>
            <person name="Zhang Y."/>
        </authorList>
    </citation>
    <scope>NUCLEOTIDE SEQUENCE [LARGE SCALE GENOMIC DNA]</scope>
    <source>
        <strain evidence="2">cv. Yunnan</strain>
    </source>
</reference>
<name>A0ACB9DE19_9ASTR</name>
<dbReference type="EMBL" id="CM042036">
    <property type="protein sequence ID" value="KAI3744711.1"/>
    <property type="molecule type" value="Genomic_DNA"/>
</dbReference>
<gene>
    <name evidence="1" type="ORF">L1987_57802</name>
</gene>
<evidence type="ECO:0000313" key="2">
    <source>
        <dbReference type="Proteomes" id="UP001056120"/>
    </source>
</evidence>
<accession>A0ACB9DE19</accession>
<dbReference type="Proteomes" id="UP001056120">
    <property type="component" value="Linkage Group LG19"/>
</dbReference>
<evidence type="ECO:0000313" key="1">
    <source>
        <dbReference type="EMBL" id="KAI3744711.1"/>
    </source>
</evidence>
<keyword evidence="2" id="KW-1185">Reference proteome</keyword>